<proteinExistence type="predicted"/>
<dbReference type="Proteomes" id="UP000799755">
    <property type="component" value="Unassembled WGS sequence"/>
</dbReference>
<gene>
    <name evidence="1" type="ORF">BDR25DRAFT_327268</name>
</gene>
<comment type="caution">
    <text evidence="1">The sequence shown here is derived from an EMBL/GenBank/DDBJ whole genome shotgun (WGS) entry which is preliminary data.</text>
</comment>
<keyword evidence="2" id="KW-1185">Reference proteome</keyword>
<organism evidence="1 2">
    <name type="scientific">Lindgomyces ingoldianus</name>
    <dbReference type="NCBI Taxonomy" id="673940"/>
    <lineage>
        <taxon>Eukaryota</taxon>
        <taxon>Fungi</taxon>
        <taxon>Dikarya</taxon>
        <taxon>Ascomycota</taxon>
        <taxon>Pezizomycotina</taxon>
        <taxon>Dothideomycetes</taxon>
        <taxon>Pleosporomycetidae</taxon>
        <taxon>Pleosporales</taxon>
        <taxon>Lindgomycetaceae</taxon>
        <taxon>Lindgomyces</taxon>
    </lineage>
</organism>
<evidence type="ECO:0000313" key="2">
    <source>
        <dbReference type="Proteomes" id="UP000799755"/>
    </source>
</evidence>
<protein>
    <submittedName>
        <fullName evidence="1">Uncharacterized protein</fullName>
    </submittedName>
</protein>
<name>A0ACB6QLC7_9PLEO</name>
<reference evidence="1" key="1">
    <citation type="journal article" date="2020" name="Stud. Mycol.">
        <title>101 Dothideomycetes genomes: a test case for predicting lifestyles and emergence of pathogens.</title>
        <authorList>
            <person name="Haridas S."/>
            <person name="Albert R."/>
            <person name="Binder M."/>
            <person name="Bloem J."/>
            <person name="Labutti K."/>
            <person name="Salamov A."/>
            <person name="Andreopoulos B."/>
            <person name="Baker S."/>
            <person name="Barry K."/>
            <person name="Bills G."/>
            <person name="Bluhm B."/>
            <person name="Cannon C."/>
            <person name="Castanera R."/>
            <person name="Culley D."/>
            <person name="Daum C."/>
            <person name="Ezra D."/>
            <person name="Gonzalez J."/>
            <person name="Henrissat B."/>
            <person name="Kuo A."/>
            <person name="Liang C."/>
            <person name="Lipzen A."/>
            <person name="Lutzoni F."/>
            <person name="Magnuson J."/>
            <person name="Mondo S."/>
            <person name="Nolan M."/>
            <person name="Ohm R."/>
            <person name="Pangilinan J."/>
            <person name="Park H.-J."/>
            <person name="Ramirez L."/>
            <person name="Alfaro M."/>
            <person name="Sun H."/>
            <person name="Tritt A."/>
            <person name="Yoshinaga Y."/>
            <person name="Zwiers L.-H."/>
            <person name="Turgeon B."/>
            <person name="Goodwin S."/>
            <person name="Spatafora J."/>
            <person name="Crous P."/>
            <person name="Grigoriev I."/>
        </authorList>
    </citation>
    <scope>NUCLEOTIDE SEQUENCE</scope>
    <source>
        <strain evidence="1">ATCC 200398</strain>
    </source>
</reference>
<sequence length="338" mass="34492">MSTYPAALGLAGLFSTVCGHGFVTSPQARMPGDAMAAACGAQVASNQESDNYGNIQGELQVANGQSDYNAAACDIWLCKGYKLDDNKASVQSFTAGQVVPITVDIRAPHTGTANVSIVKTSDHSLIGAPLISWDVYASNAVTIPDDQKNFDITIPSDLGSQCATAGDCVIQWYWDARSIDQTYESCIDFTVGGSGAGNSASPSQPVSSTAPASSAPATSAPASSSAAASPSVGSSKTNIPTSSASAAQNIQTSSAATTPTSAVVASPSISLIPTSIIPSEILTSVLPTALPTGTGIPAGLKPLPAGTTLQDIMDWINYILSTFNKSTSRKHARDILKV</sequence>
<evidence type="ECO:0000313" key="1">
    <source>
        <dbReference type="EMBL" id="KAF2467731.1"/>
    </source>
</evidence>
<dbReference type="EMBL" id="MU003519">
    <property type="protein sequence ID" value="KAF2467731.1"/>
    <property type="molecule type" value="Genomic_DNA"/>
</dbReference>
<accession>A0ACB6QLC7</accession>